<comment type="catalytic activity">
    <reaction evidence="9 10">
        <text>heme b + 2 H(+) = protoporphyrin IX + Fe(2+)</text>
        <dbReference type="Rhea" id="RHEA:22584"/>
        <dbReference type="ChEBI" id="CHEBI:15378"/>
        <dbReference type="ChEBI" id="CHEBI:29033"/>
        <dbReference type="ChEBI" id="CHEBI:57306"/>
        <dbReference type="ChEBI" id="CHEBI:60344"/>
        <dbReference type="EC" id="4.98.1.1"/>
    </reaction>
</comment>
<evidence type="ECO:0000256" key="9">
    <source>
        <dbReference type="HAMAP-Rule" id="MF_00323"/>
    </source>
</evidence>
<evidence type="ECO:0000256" key="7">
    <source>
        <dbReference type="ARBA" id="ARBA00023244"/>
    </source>
</evidence>
<dbReference type="PANTHER" id="PTHR11108">
    <property type="entry name" value="FERROCHELATASE"/>
    <property type="match status" value="1"/>
</dbReference>
<reference evidence="11 12" key="1">
    <citation type="submission" date="2020-08" db="EMBL/GenBank/DDBJ databases">
        <title>Genomic Encyclopedia of Type Strains, Phase III (KMG-III): the genomes of soil and plant-associated and newly described type strains.</title>
        <authorList>
            <person name="Whitman W."/>
        </authorList>
    </citation>
    <scope>NUCLEOTIDE SEQUENCE [LARGE SCALE GENOMIC DNA]</scope>
    <source>
        <strain evidence="11 12">CECT 8571</strain>
    </source>
</reference>
<dbReference type="CDD" id="cd00419">
    <property type="entry name" value="Ferrochelatase_C"/>
    <property type="match status" value="1"/>
</dbReference>
<dbReference type="SUPFAM" id="SSF53800">
    <property type="entry name" value="Chelatase"/>
    <property type="match status" value="1"/>
</dbReference>
<evidence type="ECO:0000256" key="8">
    <source>
        <dbReference type="ARBA" id="ARBA00024536"/>
    </source>
</evidence>
<gene>
    <name evidence="9" type="primary">hemH</name>
    <name evidence="11" type="ORF">FHS30_001675</name>
</gene>
<comment type="catalytic activity">
    <reaction evidence="8">
        <text>Fe-coproporphyrin III + 2 H(+) = coproporphyrin III + Fe(2+)</text>
        <dbReference type="Rhea" id="RHEA:49572"/>
        <dbReference type="ChEBI" id="CHEBI:15378"/>
        <dbReference type="ChEBI" id="CHEBI:29033"/>
        <dbReference type="ChEBI" id="CHEBI:68438"/>
        <dbReference type="ChEBI" id="CHEBI:131725"/>
        <dbReference type="EC" id="4.99.1.9"/>
    </reaction>
    <physiologicalReaction direction="right-to-left" evidence="8">
        <dbReference type="Rhea" id="RHEA:49574"/>
    </physiologicalReaction>
</comment>
<dbReference type="HAMAP" id="MF_00323">
    <property type="entry name" value="Ferrochelatase"/>
    <property type="match status" value="1"/>
</dbReference>
<comment type="pathway">
    <text evidence="9 10">Porphyrin-containing compound metabolism; protoheme biosynthesis; protoheme from protoporphyrin-IX: step 1/1.</text>
</comment>
<evidence type="ECO:0000313" key="12">
    <source>
        <dbReference type="Proteomes" id="UP000559987"/>
    </source>
</evidence>
<dbReference type="EMBL" id="JACHXZ010000002">
    <property type="protein sequence ID" value="MBB3168491.1"/>
    <property type="molecule type" value="Genomic_DNA"/>
</dbReference>
<dbReference type="GO" id="GO:0004325">
    <property type="term" value="F:ferrochelatase activity"/>
    <property type="evidence" value="ECO:0007669"/>
    <property type="project" value="UniProtKB-UniRule"/>
</dbReference>
<keyword evidence="7 9" id="KW-0627">Porphyrin biosynthesis</keyword>
<dbReference type="UniPathway" id="UPA00252">
    <property type="reaction ID" value="UER00325"/>
</dbReference>
<dbReference type="InterPro" id="IPR001015">
    <property type="entry name" value="Ferrochelatase"/>
</dbReference>
<dbReference type="PANTHER" id="PTHR11108:SF1">
    <property type="entry name" value="FERROCHELATASE, MITOCHONDRIAL"/>
    <property type="match status" value="1"/>
</dbReference>
<protein>
    <recommendedName>
        <fullName evidence="9 10">Ferrochelatase</fullName>
        <ecNumber evidence="9 10">4.98.1.1</ecNumber>
    </recommendedName>
    <alternativeName>
        <fullName evidence="9">Heme synthase</fullName>
    </alternativeName>
    <alternativeName>
        <fullName evidence="9">Protoheme ferro-lyase</fullName>
    </alternativeName>
</protein>
<dbReference type="EC" id="4.98.1.1" evidence="9 10"/>
<evidence type="ECO:0000256" key="2">
    <source>
        <dbReference type="ARBA" id="ARBA00022490"/>
    </source>
</evidence>
<dbReference type="GO" id="GO:0006783">
    <property type="term" value="P:heme biosynthetic process"/>
    <property type="evidence" value="ECO:0007669"/>
    <property type="project" value="UniProtKB-UniRule"/>
</dbReference>
<dbReference type="GO" id="GO:0005737">
    <property type="term" value="C:cytoplasm"/>
    <property type="evidence" value="ECO:0007669"/>
    <property type="project" value="UniProtKB-SubCell"/>
</dbReference>
<evidence type="ECO:0000256" key="5">
    <source>
        <dbReference type="ARBA" id="ARBA00023133"/>
    </source>
</evidence>
<feature type="binding site" evidence="9">
    <location>
        <position position="279"/>
    </location>
    <ligand>
        <name>Fe(2+)</name>
        <dbReference type="ChEBI" id="CHEBI:29033"/>
    </ligand>
</feature>
<keyword evidence="12" id="KW-1185">Reference proteome</keyword>
<dbReference type="InterPro" id="IPR033644">
    <property type="entry name" value="Ferrochelatase_C"/>
</dbReference>
<keyword evidence="6 9" id="KW-0456">Lyase</keyword>
<dbReference type="GO" id="GO:0046872">
    <property type="term" value="F:metal ion binding"/>
    <property type="evidence" value="ECO:0007669"/>
    <property type="project" value="UniProtKB-KW"/>
</dbReference>
<proteinExistence type="inferred from homology"/>
<evidence type="ECO:0000313" key="11">
    <source>
        <dbReference type="EMBL" id="MBB3168491.1"/>
    </source>
</evidence>
<dbReference type="InterPro" id="IPR033659">
    <property type="entry name" value="Ferrochelatase_N"/>
</dbReference>
<sequence length="325" mass="37084">MSRDAVIFVNLGTPESPTPQGVRRFLREFLSDRRVVEIPRLIWWPILYGVILPFRPNRVAHAYQSIWTEAGSPLKVLTENLVDQVKQSLLEVLGEKTPEVYCAYTYGQPSIARQIAQLQNQGVERFLLLPLYPQYSATTTGSVYDQYARIIKSSRNVPDVRIQKSYYQRQDYVAALVQSVKAHWQEHTPAQKLLFSFHGIPKRNVELGDPYQAQCIATAESVAQALDLPADRWLVSFQSRLGKAEWLKPYTDVVLSEWPAEGVESVDVICPAFAIDCLETLEEIDVENRELFLASGGKRYQYIKCLNDNSAHVFMFSNIVLEHFA</sequence>
<comment type="subcellular location">
    <subcellularLocation>
        <location evidence="9 10">Cytoplasm</location>
    </subcellularLocation>
</comment>
<dbReference type="Proteomes" id="UP000559987">
    <property type="component" value="Unassembled WGS sequence"/>
</dbReference>
<comment type="similarity">
    <text evidence="1 9 10">Belongs to the ferrochelatase family.</text>
</comment>
<evidence type="ECO:0000256" key="6">
    <source>
        <dbReference type="ARBA" id="ARBA00023239"/>
    </source>
</evidence>
<organism evidence="11 12">
    <name type="scientific">Simiduia aestuariiviva</name>
    <dbReference type="NCBI Taxonomy" id="1510459"/>
    <lineage>
        <taxon>Bacteria</taxon>
        <taxon>Pseudomonadati</taxon>
        <taxon>Pseudomonadota</taxon>
        <taxon>Gammaproteobacteria</taxon>
        <taxon>Cellvibrionales</taxon>
        <taxon>Cellvibrionaceae</taxon>
        <taxon>Simiduia</taxon>
    </lineage>
</organism>
<evidence type="ECO:0000256" key="4">
    <source>
        <dbReference type="ARBA" id="ARBA00023004"/>
    </source>
</evidence>
<keyword evidence="3 9" id="KW-0479">Metal-binding</keyword>
<dbReference type="InterPro" id="IPR019772">
    <property type="entry name" value="Ferrochelatase_AS"/>
</dbReference>
<evidence type="ECO:0000256" key="10">
    <source>
        <dbReference type="RuleBase" id="RU000607"/>
    </source>
</evidence>
<dbReference type="CDD" id="cd03411">
    <property type="entry name" value="Ferrochelatase_N"/>
    <property type="match status" value="1"/>
</dbReference>
<comment type="caution">
    <text evidence="11">The sequence shown here is derived from an EMBL/GenBank/DDBJ whole genome shotgun (WGS) entry which is preliminary data.</text>
</comment>
<dbReference type="PROSITE" id="PS00534">
    <property type="entry name" value="FERROCHELATASE"/>
    <property type="match status" value="1"/>
</dbReference>
<comment type="function">
    <text evidence="9 10">Catalyzes the ferrous insertion into protoporphyrin IX.</text>
</comment>
<dbReference type="Gene3D" id="3.40.50.1400">
    <property type="match status" value="2"/>
</dbReference>
<name>A0A839UP36_9GAMM</name>
<accession>A0A839UP36</accession>
<dbReference type="RefSeq" id="WP_183909968.1">
    <property type="nucleotide sequence ID" value="NZ_JACHXZ010000002.1"/>
</dbReference>
<evidence type="ECO:0000256" key="1">
    <source>
        <dbReference type="ARBA" id="ARBA00007718"/>
    </source>
</evidence>
<dbReference type="Pfam" id="PF00762">
    <property type="entry name" value="Ferrochelatase"/>
    <property type="match status" value="1"/>
</dbReference>
<dbReference type="AlphaFoldDB" id="A0A839UP36"/>
<dbReference type="NCBIfam" id="TIGR00109">
    <property type="entry name" value="hemH"/>
    <property type="match status" value="1"/>
</dbReference>
<keyword evidence="4 9" id="KW-0408">Iron</keyword>
<evidence type="ECO:0000256" key="3">
    <source>
        <dbReference type="ARBA" id="ARBA00022723"/>
    </source>
</evidence>
<keyword evidence="2 9" id="KW-0963">Cytoplasm</keyword>
<dbReference type="FunFam" id="3.40.50.1400:FF:000002">
    <property type="entry name" value="Ferrochelatase"/>
    <property type="match status" value="1"/>
</dbReference>
<feature type="binding site" evidence="9">
    <location>
        <position position="198"/>
    </location>
    <ligand>
        <name>Fe(2+)</name>
        <dbReference type="ChEBI" id="CHEBI:29033"/>
    </ligand>
</feature>
<keyword evidence="5 9" id="KW-0350">Heme biosynthesis</keyword>